<feature type="transmembrane region" description="Helical" evidence="1">
    <location>
        <begin position="259"/>
        <end position="282"/>
    </location>
</feature>
<evidence type="ECO:0000313" key="3">
    <source>
        <dbReference type="Proteomes" id="UP000185544"/>
    </source>
</evidence>
<feature type="transmembrane region" description="Helical" evidence="1">
    <location>
        <begin position="187"/>
        <end position="206"/>
    </location>
</feature>
<proteinExistence type="predicted"/>
<feature type="transmembrane region" description="Helical" evidence="1">
    <location>
        <begin position="303"/>
        <end position="324"/>
    </location>
</feature>
<organism evidence="2 3">
    <name type="scientific">Pajaroellobacter abortibovis</name>
    <dbReference type="NCBI Taxonomy" id="1882918"/>
    <lineage>
        <taxon>Bacteria</taxon>
        <taxon>Pseudomonadati</taxon>
        <taxon>Myxococcota</taxon>
        <taxon>Polyangia</taxon>
        <taxon>Polyangiales</taxon>
        <taxon>Polyangiaceae</taxon>
    </lineage>
</organism>
<name>A0A1L6MVA1_9BACT</name>
<dbReference type="Proteomes" id="UP000185544">
    <property type="component" value="Chromosome"/>
</dbReference>
<keyword evidence="1" id="KW-0812">Transmembrane</keyword>
<evidence type="ECO:0000313" key="2">
    <source>
        <dbReference type="EMBL" id="APR99443.1"/>
    </source>
</evidence>
<keyword evidence="1" id="KW-0472">Membrane</keyword>
<dbReference type="PANTHER" id="PTHR43044:SF1">
    <property type="entry name" value="QUINOL:CYTOCHROME C OXIDOREDUCTASE QUINONE-BINDING SUBUNIT 2"/>
    <property type="match status" value="1"/>
</dbReference>
<keyword evidence="3" id="KW-1185">Reference proteome</keyword>
<feature type="transmembrane region" description="Helical" evidence="1">
    <location>
        <begin position="27"/>
        <end position="49"/>
    </location>
</feature>
<gene>
    <name evidence="2" type="ORF">BCY86_01160</name>
</gene>
<keyword evidence="1" id="KW-1133">Transmembrane helix</keyword>
<sequence length="450" mass="50420">MNSSHHAVDALTPDSYRIAPDHTWSKVWKIAAGIAGVGGMSAAFGLVTYTKRFMYSYLFALYSVLTLALGALFFVVIQHLTKAYWSVTVRRTAEFFAYGLRVFIILALPLLLVAAPLYPWLSHSSSEEHENSHVLEEDAHPGLSQGDEVLAGEESAFHGHSALSKAYEEEHAHVLAKKLPYLNYPFFLVRAALYLLAWAWLGIRFFKLSVQQDQTKQFAPTVAAQKLAPPATVLFGITLTFAGIDWLMSLEPMWYSTMWGVYIFAGSVVSSLAVVILTLLLLRKANLLGSAVTVEHFHDLGKLQFGFLVFWAYIAFSQFFLIWYSNLPEEVVFFHARWDAAQGSWKNISWAIVLGHFVIPFALLLSRSTKRKLSVLGLGAVVILVMHWLELYWIVLPHYGLGALAPHWLDLACFAAVAGAYFAVVFHAMTNYSLIPTGDPRLERALHHRV</sequence>
<dbReference type="OrthoDB" id="140980at2"/>
<evidence type="ECO:0008006" key="4">
    <source>
        <dbReference type="Google" id="ProtNLM"/>
    </source>
</evidence>
<feature type="transmembrane region" description="Helical" evidence="1">
    <location>
        <begin position="98"/>
        <end position="121"/>
    </location>
</feature>
<reference evidence="2 3" key="1">
    <citation type="submission" date="2016-08" db="EMBL/GenBank/DDBJ databases">
        <title>Identification and validation of antigenic proteins from Pajaroellobacter abortibovis using de-novo genome sequence assembly and reverse vaccinology.</title>
        <authorList>
            <person name="Welly B.T."/>
            <person name="Miller M.R."/>
            <person name="Stott J.L."/>
            <person name="Blanchard M.T."/>
            <person name="Islas-Trejo A.D."/>
            <person name="O'Rourke S.M."/>
            <person name="Young A.E."/>
            <person name="Medrano J.F."/>
            <person name="Van Eenennaam A.L."/>
        </authorList>
    </citation>
    <scope>NUCLEOTIDE SEQUENCE [LARGE SCALE GENOMIC DNA]</scope>
    <source>
        <strain evidence="2 3">BTF92-0548A/99-0131</strain>
    </source>
</reference>
<feature type="transmembrane region" description="Helical" evidence="1">
    <location>
        <begin position="407"/>
        <end position="426"/>
    </location>
</feature>
<dbReference type="PANTHER" id="PTHR43044">
    <property type="match status" value="1"/>
</dbReference>
<feature type="transmembrane region" description="Helical" evidence="1">
    <location>
        <begin position="227"/>
        <end position="247"/>
    </location>
</feature>
<dbReference type="KEGG" id="pabo:BCY86_01160"/>
<evidence type="ECO:0000256" key="1">
    <source>
        <dbReference type="SAM" id="Phobius"/>
    </source>
</evidence>
<dbReference type="RefSeq" id="WP_075276092.1">
    <property type="nucleotide sequence ID" value="NZ_CP016908.1"/>
</dbReference>
<feature type="transmembrane region" description="Helical" evidence="1">
    <location>
        <begin position="373"/>
        <end position="395"/>
    </location>
</feature>
<dbReference type="EMBL" id="CP016908">
    <property type="protein sequence ID" value="APR99443.1"/>
    <property type="molecule type" value="Genomic_DNA"/>
</dbReference>
<feature type="transmembrane region" description="Helical" evidence="1">
    <location>
        <begin position="348"/>
        <end position="366"/>
    </location>
</feature>
<feature type="transmembrane region" description="Helical" evidence="1">
    <location>
        <begin position="55"/>
        <end position="77"/>
    </location>
</feature>
<dbReference type="AlphaFoldDB" id="A0A1L6MVA1"/>
<accession>A0A1L6MVA1</accession>
<dbReference type="STRING" id="1882918.BCY86_01160"/>
<protein>
    <recommendedName>
        <fullName evidence="4">Quinol:cytochrome C oxidoreductase</fullName>
    </recommendedName>
</protein>